<dbReference type="InterPro" id="IPR010663">
    <property type="entry name" value="Znf_FPG/IleRS"/>
</dbReference>
<dbReference type="Pfam" id="PF08264">
    <property type="entry name" value="Anticodon_1"/>
    <property type="match status" value="1"/>
</dbReference>
<sequence>MADYKDSLNLPNTSFPMKASLAQREPERLAGWQDSKLYEQIREKRKAASKFILHDGPPYANGHLHCGHALNKILKDIIVKSKTMSGYDSPFQPGWDCHGLPIELNVEKKIGKAGVKVSAAEFREKCREYAASQIDIQREEFQRLGVFGDWQHPYATFDFAYEANIIRALGKIIENGHLQQGFKPVHWCIECGSALAEAEVEYEEKTSSSIDVSFYAVHPEEVLRIFEAASQTVKPVIFPIWTTTPWSLPGNEAVCLHPELNYELIDTGAAYFVIASELVEACMNRYGFPDYKSLGQVAGAQLLMQAVQHPFLDRTVPVILGEHVTIDAGTGCVHTAPAHGPDDYQVGQAYNLPLINPIKANGCYASDVEYFADQYVLKVNDKIIALLEERNMLLKNELIRHSYPHCWRHKTPMIFLATPQWFISMEKNGLRSQILKAINEVNWIPEWGKSRIAGMVETRPDWCISRQRAWGTPMPLMVHKETRELHPDILNLIEQVADRVEKKGIDAWFDLDLAELLGDDAENYEKITDTLDVWFDSGVSHYSVLKVNKDLSLPADIYFEGSDQHRGWFNSSITTAVAIYGHAPYRSVLTHGYTVDAEGKKLSKSKGNYVALDKLIDQHGADILRLWVSSTDYRNEVSISEEIIKRNADAYRRIRNTARFLLANLFDFEPETDLLPAEKMVEIDRWVVKHSQHLQEEILQAYEQYNFHIIYQKIHNFCAVDLGSFYLDVIKDRQYTTPRNSTARRSCQTAMYHILHALTRWLAPVLSFTADEIWQYIPGKTSESVMLEEWYKDWPEMGQLDMKFWQQLLEIRDEVNKALEAQRQQGVIGSGLAAEVQLYTSPELFNKLKPLEKELRFLFITSEARVYPLEEKPETLSLQPELKLAIEVSASPYEKCVRCWHRRDSVGKREDFPEVCDRCADNLSGQDEMRLFA</sequence>
<comment type="function">
    <text evidence="12 14">Catalyzes the attachment of isoleucine to tRNA(Ile). As IleRS can inadvertently accommodate and process structurally similar amino acids such as valine, to avoid such errors it has two additional distinct tRNA(Ile)-dependent editing activities. One activity is designated as 'pretransfer' editing and involves the hydrolysis of activated Val-AMP. The other activity is designated 'posttransfer' editing and involves deacylation of mischarged Val-tRNA(Ile).</text>
</comment>
<evidence type="ECO:0000313" key="19">
    <source>
        <dbReference type="EMBL" id="STX31957.1"/>
    </source>
</evidence>
<evidence type="ECO:0000256" key="9">
    <source>
        <dbReference type="ARBA" id="ARBA00022840"/>
    </source>
</evidence>
<dbReference type="InterPro" id="IPR009080">
    <property type="entry name" value="tRNAsynth_Ia_anticodon-bd"/>
</dbReference>
<keyword evidence="8 14" id="KW-0862">Zinc</keyword>
<evidence type="ECO:0000256" key="12">
    <source>
        <dbReference type="ARBA" id="ARBA00025217"/>
    </source>
</evidence>
<dbReference type="GO" id="GO:0005829">
    <property type="term" value="C:cytosol"/>
    <property type="evidence" value="ECO:0007669"/>
    <property type="project" value="TreeGrafter"/>
</dbReference>
<dbReference type="Gene3D" id="1.10.10.830">
    <property type="entry name" value="Ile-tRNA synthetase CP2 domain-like"/>
    <property type="match status" value="1"/>
</dbReference>
<feature type="binding site" evidence="14">
    <location>
        <position position="560"/>
    </location>
    <ligand>
        <name>L-isoleucyl-5'-AMP</name>
        <dbReference type="ChEBI" id="CHEBI:178002"/>
    </ligand>
</feature>
<feature type="domain" description="Zinc finger FPG/IleRS-type" evidence="16">
    <location>
        <begin position="894"/>
        <end position="922"/>
    </location>
</feature>
<dbReference type="EMBL" id="LNXT01000033">
    <property type="protein sequence ID" value="KTC69928.1"/>
    <property type="molecule type" value="Genomic_DNA"/>
</dbReference>
<dbReference type="Proteomes" id="UP000255066">
    <property type="component" value="Unassembled WGS sequence"/>
</dbReference>
<comment type="subcellular location">
    <subcellularLocation>
        <location evidence="1 14">Cytoplasm</location>
    </subcellularLocation>
</comment>
<reference evidence="18 20" key="1">
    <citation type="submission" date="2015-11" db="EMBL/GenBank/DDBJ databases">
        <title>Genomic analysis of 38 Legionella species identifies large and diverse effector repertoires.</title>
        <authorList>
            <person name="Burstein D."/>
            <person name="Amaro F."/>
            <person name="Zusman T."/>
            <person name="Lifshitz Z."/>
            <person name="Cohen O."/>
            <person name="Gilbert J.A."/>
            <person name="Pupko T."/>
            <person name="Shuman H.A."/>
            <person name="Segal G."/>
        </authorList>
    </citation>
    <scope>NUCLEOTIDE SEQUENCE [LARGE SCALE GENOMIC DNA]</scope>
    <source>
        <strain evidence="18 20">CDC#1407-AL-14</strain>
    </source>
</reference>
<evidence type="ECO:0000256" key="14">
    <source>
        <dbReference type="HAMAP-Rule" id="MF_02002"/>
    </source>
</evidence>
<dbReference type="RefSeq" id="WP_058523933.1">
    <property type="nucleotide sequence ID" value="NZ_CAAAHV010000054.1"/>
</dbReference>
<dbReference type="FunFam" id="3.40.50.620:FF:000042">
    <property type="entry name" value="Isoleucine--tRNA ligase"/>
    <property type="match status" value="1"/>
</dbReference>
<evidence type="ECO:0000256" key="10">
    <source>
        <dbReference type="ARBA" id="ARBA00022917"/>
    </source>
</evidence>
<evidence type="ECO:0000256" key="7">
    <source>
        <dbReference type="ARBA" id="ARBA00022741"/>
    </source>
</evidence>
<evidence type="ECO:0000256" key="2">
    <source>
        <dbReference type="ARBA" id="ARBA00006887"/>
    </source>
</evidence>
<dbReference type="InterPro" id="IPR050081">
    <property type="entry name" value="Ile-tRNA_ligase"/>
</dbReference>
<keyword evidence="7 14" id="KW-0547">Nucleotide-binding</keyword>
<keyword evidence="4 14" id="KW-0963">Cytoplasm</keyword>
<dbReference type="InterPro" id="IPR002300">
    <property type="entry name" value="aa-tRNA-synth_Ia"/>
</dbReference>
<organism evidence="19 21">
    <name type="scientific">Legionella birminghamensis</name>
    <dbReference type="NCBI Taxonomy" id="28083"/>
    <lineage>
        <taxon>Bacteria</taxon>
        <taxon>Pseudomonadati</taxon>
        <taxon>Pseudomonadota</taxon>
        <taxon>Gammaproteobacteria</taxon>
        <taxon>Legionellales</taxon>
        <taxon>Legionellaceae</taxon>
        <taxon>Legionella</taxon>
    </lineage>
</organism>
<dbReference type="InterPro" id="IPR002301">
    <property type="entry name" value="Ile-tRNA-ligase"/>
</dbReference>
<dbReference type="SUPFAM" id="SSF50677">
    <property type="entry name" value="ValRS/IleRS/LeuRS editing domain"/>
    <property type="match status" value="1"/>
</dbReference>
<feature type="binding site" evidence="14">
    <location>
        <position position="604"/>
    </location>
    <ligand>
        <name>ATP</name>
        <dbReference type="ChEBI" id="CHEBI:30616"/>
    </ligand>
</feature>
<gene>
    <name evidence="14 19" type="primary">ileS</name>
    <name evidence="18" type="ORF">Lbir_1909</name>
    <name evidence="19" type="ORF">NCTC12437_01732</name>
</gene>
<evidence type="ECO:0000313" key="21">
    <source>
        <dbReference type="Proteomes" id="UP000255066"/>
    </source>
</evidence>
<dbReference type="GO" id="GO:0008270">
    <property type="term" value="F:zinc ion binding"/>
    <property type="evidence" value="ECO:0007669"/>
    <property type="project" value="UniProtKB-UniRule"/>
</dbReference>
<feature type="binding site" evidence="14">
    <location>
        <position position="916"/>
    </location>
    <ligand>
        <name>Zn(2+)</name>
        <dbReference type="ChEBI" id="CHEBI:29105"/>
    </ligand>
</feature>
<evidence type="ECO:0000313" key="20">
    <source>
        <dbReference type="Proteomes" id="UP000054735"/>
    </source>
</evidence>
<comment type="similarity">
    <text evidence="2 14">Belongs to the class-I aminoacyl-tRNA synthetase family. IleS type 1 subfamily.</text>
</comment>
<dbReference type="FunFam" id="3.40.50.620:FF:000048">
    <property type="entry name" value="Isoleucine--tRNA ligase"/>
    <property type="match status" value="1"/>
</dbReference>
<protein>
    <recommendedName>
        <fullName evidence="14">Isoleucine--tRNA ligase</fullName>
        <ecNumber evidence="14">6.1.1.5</ecNumber>
    </recommendedName>
    <alternativeName>
        <fullName evidence="14">Isoleucyl-tRNA synthetase</fullName>
        <shortName evidence="14">IleRS</shortName>
    </alternativeName>
</protein>
<dbReference type="Pfam" id="PF06827">
    <property type="entry name" value="zf-FPG_IleRS"/>
    <property type="match status" value="1"/>
</dbReference>
<evidence type="ECO:0000256" key="11">
    <source>
        <dbReference type="ARBA" id="ARBA00023146"/>
    </source>
</evidence>
<feature type="short sequence motif" description="'HIGH' region" evidence="14">
    <location>
        <begin position="58"/>
        <end position="68"/>
    </location>
</feature>
<keyword evidence="6 14" id="KW-0479">Metal-binding</keyword>
<keyword evidence="20" id="KW-1185">Reference proteome</keyword>
<dbReference type="GO" id="GO:0000049">
    <property type="term" value="F:tRNA binding"/>
    <property type="evidence" value="ECO:0007669"/>
    <property type="project" value="InterPro"/>
</dbReference>
<dbReference type="STRING" id="28083.Lbir_1909"/>
<feature type="domain" description="Methionyl/Valyl/Leucyl/Isoleucyl-tRNA synthetase anticodon-binding" evidence="17">
    <location>
        <begin position="684"/>
        <end position="837"/>
    </location>
</feature>
<evidence type="ECO:0000256" key="13">
    <source>
        <dbReference type="ARBA" id="ARBA00048359"/>
    </source>
</evidence>
<dbReference type="CDD" id="cd07960">
    <property type="entry name" value="Anticodon_Ia_Ile_BEm"/>
    <property type="match status" value="1"/>
</dbReference>
<comment type="cofactor">
    <cofactor evidence="14">
        <name>Zn(2+)</name>
        <dbReference type="ChEBI" id="CHEBI:29105"/>
    </cofactor>
    <text evidence="14">Binds 1 zinc ion per subunit.</text>
</comment>
<evidence type="ECO:0000256" key="1">
    <source>
        <dbReference type="ARBA" id="ARBA00004496"/>
    </source>
</evidence>
<feature type="binding site" evidence="14">
    <location>
        <position position="899"/>
    </location>
    <ligand>
        <name>Zn(2+)</name>
        <dbReference type="ChEBI" id="CHEBI:29105"/>
    </ligand>
</feature>
<evidence type="ECO:0000313" key="18">
    <source>
        <dbReference type="EMBL" id="KTC69928.1"/>
    </source>
</evidence>
<evidence type="ECO:0000259" key="17">
    <source>
        <dbReference type="Pfam" id="PF08264"/>
    </source>
</evidence>
<dbReference type="Proteomes" id="UP000054735">
    <property type="component" value="Unassembled WGS sequence"/>
</dbReference>
<dbReference type="EMBL" id="UGNW01000001">
    <property type="protein sequence ID" value="STX31957.1"/>
    <property type="molecule type" value="Genomic_DNA"/>
</dbReference>
<dbReference type="Gene3D" id="3.40.50.620">
    <property type="entry name" value="HUPs"/>
    <property type="match status" value="2"/>
</dbReference>
<dbReference type="SUPFAM" id="SSF52374">
    <property type="entry name" value="Nucleotidylyl transferase"/>
    <property type="match status" value="1"/>
</dbReference>
<evidence type="ECO:0000256" key="3">
    <source>
        <dbReference type="ARBA" id="ARBA00011245"/>
    </source>
</evidence>
<comment type="domain">
    <text evidence="14">IleRS has two distinct active sites: one for aminoacylation and one for editing. The misactivated valine is translocated from the active site to the editing site, which sterically excludes the correctly activated isoleucine. The single editing site contains two valyl binding pockets, one specific for each substrate (Val-AMP or Val-tRNA(Ile)).</text>
</comment>
<keyword evidence="5 14" id="KW-0436">Ligase</keyword>
<comment type="catalytic activity">
    <reaction evidence="13 14">
        <text>tRNA(Ile) + L-isoleucine + ATP = L-isoleucyl-tRNA(Ile) + AMP + diphosphate</text>
        <dbReference type="Rhea" id="RHEA:11060"/>
        <dbReference type="Rhea" id="RHEA-COMP:9666"/>
        <dbReference type="Rhea" id="RHEA-COMP:9695"/>
        <dbReference type="ChEBI" id="CHEBI:30616"/>
        <dbReference type="ChEBI" id="CHEBI:33019"/>
        <dbReference type="ChEBI" id="CHEBI:58045"/>
        <dbReference type="ChEBI" id="CHEBI:78442"/>
        <dbReference type="ChEBI" id="CHEBI:78528"/>
        <dbReference type="ChEBI" id="CHEBI:456215"/>
        <dbReference type="EC" id="6.1.1.5"/>
    </reaction>
</comment>
<evidence type="ECO:0000259" key="16">
    <source>
        <dbReference type="Pfam" id="PF06827"/>
    </source>
</evidence>
<reference evidence="19 21" key="2">
    <citation type="submission" date="2018-06" db="EMBL/GenBank/DDBJ databases">
        <authorList>
            <consortium name="Pathogen Informatics"/>
            <person name="Doyle S."/>
        </authorList>
    </citation>
    <scope>NUCLEOTIDE SEQUENCE [LARGE SCALE GENOMIC DNA]</scope>
    <source>
        <strain evidence="19 21">NCTC12437</strain>
    </source>
</reference>
<dbReference type="Gene3D" id="1.10.730.20">
    <property type="match status" value="1"/>
</dbReference>
<dbReference type="PANTHER" id="PTHR42765">
    <property type="entry name" value="SOLEUCYL-TRNA SYNTHETASE"/>
    <property type="match status" value="1"/>
</dbReference>
<evidence type="ECO:0000256" key="6">
    <source>
        <dbReference type="ARBA" id="ARBA00022723"/>
    </source>
</evidence>
<dbReference type="InterPro" id="IPR023585">
    <property type="entry name" value="Ile-tRNA-ligase_type1"/>
</dbReference>
<dbReference type="OrthoDB" id="9810365at2"/>
<dbReference type="SUPFAM" id="SSF47323">
    <property type="entry name" value="Anticodon-binding domain of a subclass of class I aminoacyl-tRNA synthetases"/>
    <property type="match status" value="1"/>
</dbReference>
<dbReference type="EC" id="6.1.1.5" evidence="14"/>
<evidence type="ECO:0000256" key="5">
    <source>
        <dbReference type="ARBA" id="ARBA00022598"/>
    </source>
</evidence>
<dbReference type="InterPro" id="IPR013155">
    <property type="entry name" value="M/V/L/I-tRNA-synth_anticd-bd"/>
</dbReference>
<keyword evidence="11 14" id="KW-0030">Aminoacyl-tRNA synthetase</keyword>
<dbReference type="AlphaFoldDB" id="A0A378I9R9"/>
<feature type="short sequence motif" description="'KMSKS' region" evidence="14">
    <location>
        <begin position="601"/>
        <end position="605"/>
    </location>
</feature>
<evidence type="ECO:0000256" key="4">
    <source>
        <dbReference type="ARBA" id="ARBA00022490"/>
    </source>
</evidence>
<dbReference type="InterPro" id="IPR014729">
    <property type="entry name" value="Rossmann-like_a/b/a_fold"/>
</dbReference>
<feature type="binding site" evidence="14">
    <location>
        <position position="919"/>
    </location>
    <ligand>
        <name>Zn(2+)</name>
        <dbReference type="ChEBI" id="CHEBI:29105"/>
    </ligand>
</feature>
<feature type="binding site" evidence="14">
    <location>
        <position position="896"/>
    </location>
    <ligand>
        <name>Zn(2+)</name>
        <dbReference type="ChEBI" id="CHEBI:29105"/>
    </ligand>
</feature>
<dbReference type="GO" id="GO:0004822">
    <property type="term" value="F:isoleucine-tRNA ligase activity"/>
    <property type="evidence" value="ECO:0007669"/>
    <property type="project" value="UniProtKB-UniRule"/>
</dbReference>
<feature type="domain" description="Aminoacyl-tRNA synthetase class Ia" evidence="15">
    <location>
        <begin position="29"/>
        <end position="639"/>
    </location>
</feature>
<accession>A0A378I9R9</accession>
<dbReference type="PROSITE" id="PS00178">
    <property type="entry name" value="AA_TRNA_LIGASE_I"/>
    <property type="match status" value="1"/>
</dbReference>
<evidence type="ECO:0000259" key="15">
    <source>
        <dbReference type="Pfam" id="PF00133"/>
    </source>
</evidence>
<dbReference type="GO" id="GO:0005524">
    <property type="term" value="F:ATP binding"/>
    <property type="evidence" value="ECO:0007669"/>
    <property type="project" value="UniProtKB-UniRule"/>
</dbReference>
<keyword evidence="9 14" id="KW-0067">ATP-binding</keyword>
<evidence type="ECO:0000256" key="8">
    <source>
        <dbReference type="ARBA" id="ARBA00022833"/>
    </source>
</evidence>
<dbReference type="FunFam" id="1.10.730.20:FF:000001">
    <property type="entry name" value="Isoleucine--tRNA ligase"/>
    <property type="match status" value="1"/>
</dbReference>
<proteinExistence type="inferred from homology"/>
<name>A0A378I9R9_9GAMM</name>
<dbReference type="GO" id="GO:0002161">
    <property type="term" value="F:aminoacyl-tRNA deacylase activity"/>
    <property type="evidence" value="ECO:0007669"/>
    <property type="project" value="InterPro"/>
</dbReference>
<dbReference type="NCBIfam" id="TIGR00392">
    <property type="entry name" value="ileS"/>
    <property type="match status" value="1"/>
</dbReference>
<dbReference type="InterPro" id="IPR033708">
    <property type="entry name" value="Anticodon_Ile_BEm"/>
</dbReference>
<dbReference type="CDD" id="cd00818">
    <property type="entry name" value="IleRS_core"/>
    <property type="match status" value="1"/>
</dbReference>
<dbReference type="InterPro" id="IPR001412">
    <property type="entry name" value="aa-tRNA-synth_I_CS"/>
</dbReference>
<dbReference type="InterPro" id="IPR009008">
    <property type="entry name" value="Val/Leu/Ile-tRNA-synth_edit"/>
</dbReference>
<dbReference type="PRINTS" id="PR00984">
    <property type="entry name" value="TRNASYNTHILE"/>
</dbReference>
<keyword evidence="10 14" id="KW-0648">Protein biosynthesis</keyword>
<comment type="subunit">
    <text evidence="3 14">Monomer.</text>
</comment>
<dbReference type="GO" id="GO:0006428">
    <property type="term" value="P:isoleucyl-tRNA aminoacylation"/>
    <property type="evidence" value="ECO:0007669"/>
    <property type="project" value="UniProtKB-UniRule"/>
</dbReference>
<dbReference type="Pfam" id="PF00133">
    <property type="entry name" value="tRNA-synt_1"/>
    <property type="match status" value="1"/>
</dbReference>
<dbReference type="PANTHER" id="PTHR42765:SF1">
    <property type="entry name" value="ISOLEUCINE--TRNA LIGASE, MITOCHONDRIAL"/>
    <property type="match status" value="1"/>
</dbReference>
<dbReference type="HAMAP" id="MF_02002">
    <property type="entry name" value="Ile_tRNA_synth_type1"/>
    <property type="match status" value="1"/>
</dbReference>